<name>A0A1Q8EDD1_STRAI</name>
<evidence type="ECO:0000313" key="4">
    <source>
        <dbReference type="EMBL" id="SUN08606.1"/>
    </source>
</evidence>
<dbReference type="Gene3D" id="3.30.930.30">
    <property type="match status" value="1"/>
</dbReference>
<evidence type="ECO:0000313" key="5">
    <source>
        <dbReference type="Proteomes" id="UP000186437"/>
    </source>
</evidence>
<organism evidence="3 5">
    <name type="scientific">Streptococcus acidominimus</name>
    <dbReference type="NCBI Taxonomy" id="1326"/>
    <lineage>
        <taxon>Bacteria</taxon>
        <taxon>Bacillati</taxon>
        <taxon>Bacillota</taxon>
        <taxon>Bacilli</taxon>
        <taxon>Lactobacillales</taxon>
        <taxon>Streptococcaceae</taxon>
        <taxon>Streptococcus</taxon>
    </lineage>
</organism>
<reference evidence="4 6" key="3">
    <citation type="submission" date="2018-06" db="EMBL/GenBank/DDBJ databases">
        <authorList>
            <consortium name="Pathogen Informatics"/>
            <person name="Doyle S."/>
        </authorList>
    </citation>
    <scope>NUCLEOTIDE SEQUENCE [LARGE SCALE GENOMIC DNA]</scope>
    <source>
        <strain evidence="4 6">NCTC12957</strain>
    </source>
</reference>
<reference evidence="5" key="2">
    <citation type="submission" date="2016-12" db="EMBL/GenBank/DDBJ databases">
        <authorList>
            <person name="Gulvik C.A."/>
        </authorList>
    </citation>
    <scope>NUCLEOTIDE SEQUENCE [LARGE SCALE GENOMIC DNA]</scope>
    <source>
        <strain evidence="5">ATCC 51725</strain>
    </source>
</reference>
<dbReference type="EMBL" id="MSJL01000020">
    <property type="protein sequence ID" value="OLF49805.1"/>
    <property type="molecule type" value="Genomic_DNA"/>
</dbReference>
<dbReference type="RefSeq" id="WP_075099226.1">
    <property type="nucleotide sequence ID" value="NZ_MSJL01000020.1"/>
</dbReference>
<dbReference type="EMBL" id="UHEN01000001">
    <property type="protein sequence ID" value="SUN08606.1"/>
    <property type="molecule type" value="Genomic_DNA"/>
</dbReference>
<dbReference type="GO" id="GO:0003677">
    <property type="term" value="F:DNA binding"/>
    <property type="evidence" value="ECO:0007669"/>
    <property type="project" value="InterPro"/>
</dbReference>
<accession>A0A1Q8EDD1</accession>
<dbReference type="InterPro" id="IPR001668">
    <property type="entry name" value="Mob_Pre"/>
</dbReference>
<dbReference type="NCBIfam" id="NF041497">
    <property type="entry name" value="MobV"/>
    <property type="match status" value="1"/>
</dbReference>
<evidence type="ECO:0000256" key="1">
    <source>
        <dbReference type="ARBA" id="ARBA00010657"/>
    </source>
</evidence>
<dbReference type="CDD" id="cd17242">
    <property type="entry name" value="MobM_relaxase"/>
    <property type="match status" value="1"/>
</dbReference>
<dbReference type="Proteomes" id="UP000255213">
    <property type="component" value="Unassembled WGS sequence"/>
</dbReference>
<feature type="coiled-coil region" evidence="2">
    <location>
        <begin position="312"/>
        <end position="391"/>
    </location>
</feature>
<evidence type="ECO:0000313" key="3">
    <source>
        <dbReference type="EMBL" id="OLF49805.1"/>
    </source>
</evidence>
<proteinExistence type="inferred from homology"/>
<dbReference type="Proteomes" id="UP000186437">
    <property type="component" value="Unassembled WGS sequence"/>
</dbReference>
<dbReference type="AlphaFoldDB" id="A0A1Q8EDD1"/>
<evidence type="ECO:0000256" key="2">
    <source>
        <dbReference type="SAM" id="Coils"/>
    </source>
</evidence>
<dbReference type="Pfam" id="PF01076">
    <property type="entry name" value="Mob_Pre"/>
    <property type="match status" value="1"/>
</dbReference>
<sequence>MSYAVARMVKYKSGNLGGAYRHNERVFENHSNKDIDPERSHLNYELTDRDRSIPYDKQIKKYVNDNKLSKRAIRKDAVLCNEWIITSDKAFFEDMSQEQTKEFFETAKNFFAERYGEQNIAYAMVHLDESTPHMHLGLVPLKDGKLSSKALFGHKEQLKEIQEEFPKYLNDKGYTLQRGEVDSEKKHLDTAEYKEKQRLLDDVEQRLSEKQDKLEQISQKINQLELTVSEKEQLLRHLEQKEWHTLEELKQYEKEIETLAESLTDLKEVEPLGFRELHAEGLAKRTLDGKLKMNRETYNRLYQTASKNATNNVRLRQDRNALEHKLNKSLKDQNNLAKSLIKSEKLLTENKELKSEVDRLQHENKGLKQQMDRLTDRLKAVNQKLALWRKNAKKYLPEKEFRSTMRLANQIRPPKLNIVTAVKTIKNIIEKNLF</sequence>
<keyword evidence="5" id="KW-1185">Reference proteome</keyword>
<dbReference type="OrthoDB" id="9800759at2"/>
<keyword evidence="2" id="KW-0175">Coiled coil</keyword>
<evidence type="ECO:0000313" key="6">
    <source>
        <dbReference type="Proteomes" id="UP000255213"/>
    </source>
</evidence>
<feature type="coiled-coil region" evidence="2">
    <location>
        <begin position="193"/>
        <end position="269"/>
    </location>
</feature>
<comment type="similarity">
    <text evidence="1">Belongs to the plasmid mobilization pre family.</text>
</comment>
<dbReference type="GO" id="GO:0006310">
    <property type="term" value="P:DNA recombination"/>
    <property type="evidence" value="ECO:0007669"/>
    <property type="project" value="InterPro"/>
</dbReference>
<gene>
    <name evidence="4" type="primary">pre</name>
    <name evidence="3" type="ORF">BU200_05525</name>
    <name evidence="4" type="ORF">NCTC12957_02205</name>
</gene>
<reference evidence="3" key="1">
    <citation type="submission" date="2016-12" db="EMBL/GenBank/DDBJ databases">
        <authorList>
            <person name="Song W.-J."/>
            <person name="Kurnit D.M."/>
        </authorList>
    </citation>
    <scope>NUCLEOTIDE SEQUENCE [LARGE SCALE GENOMIC DNA]</scope>
    <source>
        <strain evidence="3">ATCC 51725</strain>
    </source>
</reference>
<protein>
    <submittedName>
        <fullName evidence="3">Plasmid recombination enzyme</fullName>
    </submittedName>
    <submittedName>
        <fullName evidence="4">Plasmid recombination protein</fullName>
    </submittedName>
</protein>